<keyword evidence="1" id="KW-0472">Membrane</keyword>
<feature type="transmembrane region" description="Helical" evidence="1">
    <location>
        <begin position="7"/>
        <end position="25"/>
    </location>
</feature>
<dbReference type="AlphaFoldDB" id="A0A9N9RL03"/>
<protein>
    <submittedName>
        <fullName evidence="2">Uncharacterized protein</fullName>
    </submittedName>
</protein>
<keyword evidence="1" id="KW-0812">Transmembrane</keyword>
<keyword evidence="1" id="KW-1133">Transmembrane helix</keyword>
<gene>
    <name evidence="2" type="ORF">CHIRRI_LOCUS1697</name>
</gene>
<keyword evidence="3" id="KW-1185">Reference proteome</keyword>
<dbReference type="InterPro" id="IPR032145">
    <property type="entry name" value="DUF4818"/>
</dbReference>
<evidence type="ECO:0000256" key="1">
    <source>
        <dbReference type="SAM" id="Phobius"/>
    </source>
</evidence>
<feature type="transmembrane region" description="Helical" evidence="1">
    <location>
        <begin position="64"/>
        <end position="87"/>
    </location>
</feature>
<evidence type="ECO:0000313" key="2">
    <source>
        <dbReference type="EMBL" id="CAG9798718.1"/>
    </source>
</evidence>
<reference evidence="2" key="2">
    <citation type="submission" date="2022-10" db="EMBL/GenBank/DDBJ databases">
        <authorList>
            <consortium name="ENA_rothamsted_submissions"/>
            <consortium name="culmorum"/>
            <person name="King R."/>
        </authorList>
    </citation>
    <scope>NUCLEOTIDE SEQUENCE</scope>
</reference>
<proteinExistence type="predicted"/>
<dbReference type="Pfam" id="PF16089">
    <property type="entry name" value="DUF4818"/>
    <property type="match status" value="1"/>
</dbReference>
<feature type="transmembrane region" description="Helical" evidence="1">
    <location>
        <begin position="31"/>
        <end position="52"/>
    </location>
</feature>
<accession>A0A9N9RL03</accession>
<evidence type="ECO:0000313" key="3">
    <source>
        <dbReference type="Proteomes" id="UP001153620"/>
    </source>
</evidence>
<dbReference type="Proteomes" id="UP001153620">
    <property type="component" value="Chromosome 1"/>
</dbReference>
<dbReference type="EMBL" id="OU895877">
    <property type="protein sequence ID" value="CAG9798718.1"/>
    <property type="molecule type" value="Genomic_DNA"/>
</dbReference>
<feature type="transmembrane region" description="Helical" evidence="1">
    <location>
        <begin position="116"/>
        <end position="134"/>
    </location>
</feature>
<name>A0A9N9RL03_9DIPT</name>
<reference evidence="2" key="1">
    <citation type="submission" date="2022-01" db="EMBL/GenBank/DDBJ databases">
        <authorList>
            <person name="King R."/>
        </authorList>
    </citation>
    <scope>NUCLEOTIDE SEQUENCE</scope>
</reference>
<organism evidence="2 3">
    <name type="scientific">Chironomus riparius</name>
    <dbReference type="NCBI Taxonomy" id="315576"/>
    <lineage>
        <taxon>Eukaryota</taxon>
        <taxon>Metazoa</taxon>
        <taxon>Ecdysozoa</taxon>
        <taxon>Arthropoda</taxon>
        <taxon>Hexapoda</taxon>
        <taxon>Insecta</taxon>
        <taxon>Pterygota</taxon>
        <taxon>Neoptera</taxon>
        <taxon>Endopterygota</taxon>
        <taxon>Diptera</taxon>
        <taxon>Nematocera</taxon>
        <taxon>Chironomoidea</taxon>
        <taxon>Chironomidae</taxon>
        <taxon>Chironominae</taxon>
        <taxon>Chironomus</taxon>
    </lineage>
</organism>
<sequence length="241" mass="27170">MTNKWALTLAVFINFGLGVSVFIAPDNNQSTYIGSIPGLLILISLAVLFSEVQLIPARFKQEHTWIFFFLELILSLVVLEFFIVKVWTKIEGLMFSMIKFLVGRGNLYEEMGGNGFMSLLVSGISLSFLLYAIGATNSTETIIRNIAETYNKIDGLYMRIKQYSSSQRPSHLNMEPQVMFQACNMEPQAAKCEPAQVYHCIPVCSPVTQPYKRNPQCPVHGDLEINHQVPQTPGRLNKRTN</sequence>